<feature type="active site" description="Nucleophile" evidence="1">
    <location>
        <position position="985"/>
    </location>
</feature>
<dbReference type="EMBL" id="VDMA02000031">
    <property type="protein sequence ID" value="KAB8176772.1"/>
    <property type="molecule type" value="Genomic_DNA"/>
</dbReference>
<feature type="disulfide bond" evidence="2">
    <location>
        <begin position="1216"/>
        <end position="1262"/>
    </location>
</feature>
<dbReference type="SUPFAM" id="SSF52266">
    <property type="entry name" value="SGNH hydrolase"/>
    <property type="match status" value="1"/>
</dbReference>
<dbReference type="GO" id="GO:0004806">
    <property type="term" value="F:triacylglycerol lipase activity"/>
    <property type="evidence" value="ECO:0007669"/>
    <property type="project" value="TreeGrafter"/>
</dbReference>
<dbReference type="PANTHER" id="PTHR37981">
    <property type="entry name" value="LIPASE 2"/>
    <property type="match status" value="1"/>
</dbReference>
<accession>A0A5N6B8S6</accession>
<dbReference type="Pfam" id="PF13472">
    <property type="entry name" value="Lipase_GDSL_2"/>
    <property type="match status" value="1"/>
</dbReference>
<feature type="region of interest" description="Disordered" evidence="3">
    <location>
        <begin position="25"/>
        <end position="55"/>
    </location>
</feature>
<dbReference type="CDD" id="cd01823">
    <property type="entry name" value="SEST_like"/>
    <property type="match status" value="1"/>
</dbReference>
<dbReference type="RefSeq" id="WP_139580097.1">
    <property type="nucleotide sequence ID" value="NZ_VDMA02000031.1"/>
</dbReference>
<evidence type="ECO:0000256" key="1">
    <source>
        <dbReference type="PIRSR" id="PIRSR637460-1"/>
    </source>
</evidence>
<organism evidence="6 7">
    <name type="scientific">Microbispora catharanthi</name>
    <dbReference type="NCBI Taxonomy" id="1712871"/>
    <lineage>
        <taxon>Bacteria</taxon>
        <taxon>Bacillati</taxon>
        <taxon>Actinomycetota</taxon>
        <taxon>Actinomycetes</taxon>
        <taxon>Streptosporangiales</taxon>
        <taxon>Streptosporangiaceae</taxon>
        <taxon>Microbispora</taxon>
    </lineage>
</organism>
<evidence type="ECO:0000259" key="5">
    <source>
        <dbReference type="Pfam" id="PF13472"/>
    </source>
</evidence>
<evidence type="ECO:0000313" key="6">
    <source>
        <dbReference type="EMBL" id="KAB8176772.1"/>
    </source>
</evidence>
<feature type="disulfide bond" evidence="2">
    <location>
        <begin position="1021"/>
        <end position="1046"/>
    </location>
</feature>
<dbReference type="Gene3D" id="3.40.50.1110">
    <property type="entry name" value="SGNH hydrolase"/>
    <property type="match status" value="1"/>
</dbReference>
<evidence type="ECO:0000313" key="7">
    <source>
        <dbReference type="Proteomes" id="UP000313066"/>
    </source>
</evidence>
<reference evidence="6 7" key="1">
    <citation type="submission" date="2019-10" db="EMBL/GenBank/DDBJ databases">
        <title>Nonomuraea sp. nov., isolated from Phyllanthus amarus.</title>
        <authorList>
            <person name="Klykleung N."/>
            <person name="Tanasupawat S."/>
        </authorList>
    </citation>
    <scope>NUCLEOTIDE SEQUENCE [LARGE SCALE GENOMIC DNA]</scope>
    <source>
        <strain evidence="6 7">CR1-09</strain>
    </source>
</reference>
<protein>
    <recommendedName>
        <fullName evidence="5">SGNH hydrolase-type esterase domain-containing protein</fullName>
    </recommendedName>
</protein>
<dbReference type="Proteomes" id="UP000313066">
    <property type="component" value="Unassembled WGS sequence"/>
</dbReference>
<dbReference type="InterPro" id="IPR037460">
    <property type="entry name" value="SEST-like"/>
</dbReference>
<sequence>MRSTTALVVSLGLLLGGTEVPTEAAPYAGTTEQTAPRPGGAVPEGTRPAGSPVVPEGDEIVFGDGDTSGYHLYAAGPADGWTWHALATIQPGHGEDERWIGQQCLTGDGRWAVVVVAPWSASNSEAGMNSGGMAYAVDAHTGAVRPLASGVSLAYFNPGCGAGSEVALTSYLGRDQRPTRVGVLDVASGRQTRTTTVRAEITSAVPAGDRIVAARGGDLVDVTDDRIAALHRFPGRVTDVTPSAGGGVHLITHVGGTGEVWGWAAGHGRRLATGTSLVLHLHNGRAGRTIVSGAAHLEVGSDLVSAPAAVDPESVSLSGGAALPGQRGKDGKRADILPRGAAGPTARNLPAPLPLRTAALPKLRLDGASAAQTLGMDGEYACAVPRNDVFKQVWQPTSEQVLWAVNQAVQGALKPGLTGARPTHLEMYARDAGKPLAPGYPSEDFPLVSGAPAVPPLVLYGILAQESNFSQASWHALPGRPANPLIANYYGTGTDGTSIDYSQADCGYGIAQITDGMRLSIGAAIPSDQQLRVAVDYATNIAAAVTVLQDKWLQLHSLGITMNDDDPTKAENWYAAIWGYNSGVHTDPADRKGLGWFNNPANPIYPPRHAFLHNGTQVTYGDARTPSHWPYQERVFGWIDVPQMDTRGYLKYRGTYDWDDGVGRFLQVPGPTTFCDVDVNYCLPGQVGGSSDPCPSEDSLCWWDKPVTWTDCATSCATSTPSNAPNGHTYFPQPGAAEPDADPDSATCSLTGSADPGANAIVVDDTALGDDENPARLTPNLMNCDSHAPGAIAPASANATFRLVGPDGEDVLNTASSVSAIDLHQIGGGAAGHVFFTHTAGTEYANTEVRGQWAATLTADPAYGTVYQVKAFVPDLAAATGHATYEIKASDLPDSEPDLPGAQNNRKLRRTIDQGGYVNAWAPLGYYLCGGSSSTTSTGPSSCRMTVTLRSITPDDDGTQGSDTAFDAVAFVPVPTGGYVALGDSYSSGEGLGGGDNLSPAGWEDGTDVSQNNPGDHGNLCHRGTYNWPYQVAIDKNLLNFIDLTCSGSNLGDIAGLRYYMEERIDGSWIAGLYTAWFLGDGRLHETPGPENDWYTDIPNNEQAGSAFFGEPSTQLQLLRALRPRLVTLTVGGNDAGFADVINTCLHSPPSCLEVYGAGSGQDKLDARIDSLKSFLTTAYQDIAAAAGGADKVYVVTYPGILTPPDESGDPTATDCVGMTNATRRWLRPKVTRLAGVIKAAATEANIHSIDISGLFDGHEACTGDPYITLPNLLYAGSWPAFDNWFHPNQAGYDAMSRQIARQITIP</sequence>
<feature type="region of interest" description="Disordered" evidence="3">
    <location>
        <begin position="991"/>
        <end position="1010"/>
    </location>
</feature>
<feature type="region of interest" description="Disordered" evidence="3">
    <location>
        <begin position="718"/>
        <end position="753"/>
    </location>
</feature>
<proteinExistence type="predicted"/>
<keyword evidence="2" id="KW-1015">Disulfide bond</keyword>
<feature type="domain" description="SGNH hydrolase-type esterase" evidence="5">
    <location>
        <begin position="1115"/>
        <end position="1295"/>
    </location>
</feature>
<comment type="caution">
    <text evidence="6">The sequence shown here is derived from an EMBL/GenBank/DDBJ whole genome shotgun (WGS) entry which is preliminary data.</text>
</comment>
<feature type="signal peptide" evidence="4">
    <location>
        <begin position="1"/>
        <end position="24"/>
    </location>
</feature>
<dbReference type="GO" id="GO:0019433">
    <property type="term" value="P:triglyceride catabolic process"/>
    <property type="evidence" value="ECO:0007669"/>
    <property type="project" value="TreeGrafter"/>
</dbReference>
<dbReference type="PANTHER" id="PTHR37981:SF1">
    <property type="entry name" value="SGNH HYDROLASE-TYPE ESTERASE DOMAIN-CONTAINING PROTEIN"/>
    <property type="match status" value="1"/>
</dbReference>
<dbReference type="InterPro" id="IPR023346">
    <property type="entry name" value="Lysozyme-like_dom_sf"/>
</dbReference>
<gene>
    <name evidence="6" type="ORF">FH610_038080</name>
</gene>
<dbReference type="SUPFAM" id="SSF69304">
    <property type="entry name" value="Tricorn protease N-terminal domain"/>
    <property type="match status" value="1"/>
</dbReference>
<evidence type="ECO:0000256" key="3">
    <source>
        <dbReference type="SAM" id="MobiDB-lite"/>
    </source>
</evidence>
<dbReference type="InterPro" id="IPR036514">
    <property type="entry name" value="SGNH_hydro_sf"/>
</dbReference>
<feature type="chain" id="PRO_5024432707" description="SGNH hydrolase-type esterase domain-containing protein" evidence="4">
    <location>
        <begin position="25"/>
        <end position="1307"/>
    </location>
</feature>
<feature type="disulfide bond" evidence="2">
    <location>
        <begin position="1145"/>
        <end position="1152"/>
    </location>
</feature>
<evidence type="ECO:0000256" key="4">
    <source>
        <dbReference type="SAM" id="SignalP"/>
    </source>
</evidence>
<feature type="active site" evidence="1">
    <location>
        <position position="1287"/>
    </location>
</feature>
<dbReference type="InterPro" id="IPR013830">
    <property type="entry name" value="SGNH_hydro"/>
</dbReference>
<keyword evidence="7" id="KW-1185">Reference proteome</keyword>
<evidence type="ECO:0000256" key="2">
    <source>
        <dbReference type="PIRSR" id="PIRSR637460-2"/>
    </source>
</evidence>
<keyword evidence="4" id="KW-0732">Signal</keyword>
<dbReference type="SUPFAM" id="SSF53955">
    <property type="entry name" value="Lysozyme-like"/>
    <property type="match status" value="1"/>
</dbReference>
<name>A0A5N6B8S6_9ACTN</name>